<organism evidence="2 3">
    <name type="scientific">Micromonospora fulviviridis</name>
    <dbReference type="NCBI Taxonomy" id="47860"/>
    <lineage>
        <taxon>Bacteria</taxon>
        <taxon>Bacillati</taxon>
        <taxon>Actinomycetota</taxon>
        <taxon>Actinomycetes</taxon>
        <taxon>Micromonosporales</taxon>
        <taxon>Micromonosporaceae</taxon>
        <taxon>Micromonospora</taxon>
    </lineage>
</organism>
<comment type="caution">
    <text evidence="2">The sequence shown here is derived from an EMBL/GenBank/DDBJ whole genome shotgun (WGS) entry which is preliminary data.</text>
</comment>
<dbReference type="EMBL" id="JBEXRX010000161">
    <property type="protein sequence ID" value="MEU0156225.1"/>
    <property type="molecule type" value="Genomic_DNA"/>
</dbReference>
<feature type="compositionally biased region" description="Basic and acidic residues" evidence="1">
    <location>
        <begin position="1"/>
        <end position="17"/>
    </location>
</feature>
<dbReference type="RefSeq" id="WP_355667756.1">
    <property type="nucleotide sequence ID" value="NZ_JBEXRX010000161.1"/>
</dbReference>
<feature type="compositionally biased region" description="Pro residues" evidence="1">
    <location>
        <begin position="97"/>
        <end position="139"/>
    </location>
</feature>
<name>A0ABV2VTW2_9ACTN</name>
<sequence length="149" mass="16143">MSDQWRLREWVPPEPRRRGSNGKGAAAPSALSYPDFPDIQPFRAPSAAYDQDARRLAPPALPNRQPPQFNPRGLARPLRGSLPRSIPLSRFSAASAPPSPSRLPPRYLPPVPSLPPSRLLPPVLPRPPVLPVPPSPPARPVTEGPAHNG</sequence>
<evidence type="ECO:0000313" key="3">
    <source>
        <dbReference type="Proteomes" id="UP001550348"/>
    </source>
</evidence>
<keyword evidence="3" id="KW-1185">Reference proteome</keyword>
<reference evidence="2 3" key="1">
    <citation type="submission" date="2024-06" db="EMBL/GenBank/DDBJ databases">
        <title>The Natural Products Discovery Center: Release of the First 8490 Sequenced Strains for Exploring Actinobacteria Biosynthetic Diversity.</title>
        <authorList>
            <person name="Kalkreuter E."/>
            <person name="Kautsar S.A."/>
            <person name="Yang D."/>
            <person name="Bader C.D."/>
            <person name="Teijaro C.N."/>
            <person name="Fluegel L."/>
            <person name="Davis C.M."/>
            <person name="Simpson J.R."/>
            <person name="Lauterbach L."/>
            <person name="Steele A.D."/>
            <person name="Gui C."/>
            <person name="Meng S."/>
            <person name="Li G."/>
            <person name="Viehrig K."/>
            <person name="Ye F."/>
            <person name="Su P."/>
            <person name="Kiefer A.F."/>
            <person name="Nichols A."/>
            <person name="Cepeda A.J."/>
            <person name="Yan W."/>
            <person name="Fan B."/>
            <person name="Jiang Y."/>
            <person name="Adhikari A."/>
            <person name="Zheng C.-J."/>
            <person name="Schuster L."/>
            <person name="Cowan T.M."/>
            <person name="Smanski M.J."/>
            <person name="Chevrette M.G."/>
            <person name="De Carvalho L.P.S."/>
            <person name="Shen B."/>
        </authorList>
    </citation>
    <scope>NUCLEOTIDE SEQUENCE [LARGE SCALE GENOMIC DNA]</scope>
    <source>
        <strain evidence="2 3">NPDC006286</strain>
    </source>
</reference>
<evidence type="ECO:0000256" key="1">
    <source>
        <dbReference type="SAM" id="MobiDB-lite"/>
    </source>
</evidence>
<feature type="compositionally biased region" description="Low complexity" evidence="1">
    <location>
        <begin position="87"/>
        <end position="96"/>
    </location>
</feature>
<dbReference type="Proteomes" id="UP001550348">
    <property type="component" value="Unassembled WGS sequence"/>
</dbReference>
<evidence type="ECO:0000313" key="2">
    <source>
        <dbReference type="EMBL" id="MEU0156225.1"/>
    </source>
</evidence>
<accession>A0ABV2VTW2</accession>
<gene>
    <name evidence="2" type="ORF">ABZ071_30915</name>
</gene>
<feature type="compositionally biased region" description="Pro residues" evidence="1">
    <location>
        <begin position="59"/>
        <end position="69"/>
    </location>
</feature>
<feature type="region of interest" description="Disordered" evidence="1">
    <location>
        <begin position="1"/>
        <end position="149"/>
    </location>
</feature>
<proteinExistence type="predicted"/>
<protein>
    <submittedName>
        <fullName evidence="2">Uncharacterized protein</fullName>
    </submittedName>
</protein>